<keyword evidence="2" id="KW-1185">Reference proteome</keyword>
<proteinExistence type="predicted"/>
<sequence length="106" mass="11489">MSSMNLFGSISGSAATLNRYASHISATLKLPASGAWFTFELDATYDEIMLSIVSNSMLEDFNSAPLSGTRKSSTWEKCRSDVICSCNLALLSVLKPNSRDLESKAK</sequence>
<dbReference type="Proteomes" id="UP001374535">
    <property type="component" value="Chromosome 11"/>
</dbReference>
<accession>A0AAQ3MFZ6</accession>
<evidence type="ECO:0000313" key="2">
    <source>
        <dbReference type="Proteomes" id="UP001374535"/>
    </source>
</evidence>
<dbReference type="AlphaFoldDB" id="A0AAQ3MFZ6"/>
<evidence type="ECO:0000313" key="1">
    <source>
        <dbReference type="EMBL" id="WVY90008.1"/>
    </source>
</evidence>
<protein>
    <submittedName>
        <fullName evidence="1">Uncharacterized protein</fullName>
    </submittedName>
</protein>
<dbReference type="EMBL" id="CP144690">
    <property type="protein sequence ID" value="WVY90008.1"/>
    <property type="molecule type" value="Genomic_DNA"/>
</dbReference>
<name>A0AAQ3MFZ6_VIGMU</name>
<reference evidence="1 2" key="1">
    <citation type="journal article" date="2023" name="Life. Sci Alliance">
        <title>Evolutionary insights into 3D genome organization and epigenetic landscape of Vigna mungo.</title>
        <authorList>
            <person name="Junaid A."/>
            <person name="Singh B."/>
            <person name="Bhatia S."/>
        </authorList>
    </citation>
    <scope>NUCLEOTIDE SEQUENCE [LARGE SCALE GENOMIC DNA]</scope>
    <source>
        <strain evidence="1">Urdbean</strain>
    </source>
</reference>
<organism evidence="1 2">
    <name type="scientific">Vigna mungo</name>
    <name type="common">Black gram</name>
    <name type="synonym">Phaseolus mungo</name>
    <dbReference type="NCBI Taxonomy" id="3915"/>
    <lineage>
        <taxon>Eukaryota</taxon>
        <taxon>Viridiplantae</taxon>
        <taxon>Streptophyta</taxon>
        <taxon>Embryophyta</taxon>
        <taxon>Tracheophyta</taxon>
        <taxon>Spermatophyta</taxon>
        <taxon>Magnoliopsida</taxon>
        <taxon>eudicotyledons</taxon>
        <taxon>Gunneridae</taxon>
        <taxon>Pentapetalae</taxon>
        <taxon>rosids</taxon>
        <taxon>fabids</taxon>
        <taxon>Fabales</taxon>
        <taxon>Fabaceae</taxon>
        <taxon>Papilionoideae</taxon>
        <taxon>50 kb inversion clade</taxon>
        <taxon>NPAAA clade</taxon>
        <taxon>indigoferoid/millettioid clade</taxon>
        <taxon>Phaseoleae</taxon>
        <taxon>Vigna</taxon>
    </lineage>
</organism>
<gene>
    <name evidence="1" type="ORF">V8G54_035522</name>
</gene>